<feature type="region of interest" description="Disordered" evidence="6">
    <location>
        <begin position="2161"/>
        <end position="2246"/>
    </location>
</feature>
<keyword evidence="3 5" id="KW-0378">Hydrolase</keyword>
<comment type="subcellular location">
    <subcellularLocation>
        <location evidence="5">Nucleus</location>
    </subcellularLocation>
</comment>
<evidence type="ECO:0000313" key="9">
    <source>
        <dbReference type="Proteomes" id="UP000221165"/>
    </source>
</evidence>
<feature type="region of interest" description="Disordered" evidence="6">
    <location>
        <begin position="644"/>
        <end position="669"/>
    </location>
</feature>
<feature type="region of interest" description="Disordered" evidence="6">
    <location>
        <begin position="3003"/>
        <end position="3029"/>
    </location>
</feature>
<dbReference type="OrthoDB" id="258143at2759"/>
<dbReference type="GO" id="GO:0008409">
    <property type="term" value="F:5'-3' exonuclease activity"/>
    <property type="evidence" value="ECO:0007669"/>
    <property type="project" value="TreeGrafter"/>
</dbReference>
<dbReference type="GO" id="GO:0004528">
    <property type="term" value="F:phosphodiesterase I activity"/>
    <property type="evidence" value="ECO:0007669"/>
    <property type="project" value="UniProtKB-EC"/>
</dbReference>
<feature type="region of interest" description="Disordered" evidence="6">
    <location>
        <begin position="1424"/>
        <end position="1463"/>
    </location>
</feature>
<evidence type="ECO:0000256" key="2">
    <source>
        <dbReference type="ARBA" id="ARBA00022723"/>
    </source>
</evidence>
<feature type="compositionally biased region" description="Polar residues" evidence="6">
    <location>
        <begin position="99"/>
        <end position="116"/>
    </location>
</feature>
<keyword evidence="9" id="KW-1185">Reference proteome</keyword>
<comment type="cofactor">
    <cofactor evidence="5">
        <name>Mg(2+)</name>
        <dbReference type="ChEBI" id="CHEBI:18420"/>
    </cofactor>
    <cofactor evidence="5">
        <name>Mn(2+)</name>
        <dbReference type="ChEBI" id="CHEBI:29035"/>
    </cofactor>
</comment>
<feature type="compositionally biased region" description="Polar residues" evidence="6">
    <location>
        <begin position="652"/>
        <end position="661"/>
    </location>
</feature>
<feature type="region of interest" description="Disordered" evidence="6">
    <location>
        <begin position="342"/>
        <end position="383"/>
    </location>
</feature>
<evidence type="ECO:0000256" key="5">
    <source>
        <dbReference type="RuleBase" id="RU365033"/>
    </source>
</evidence>
<feature type="region of interest" description="Disordered" evidence="6">
    <location>
        <begin position="3202"/>
        <end position="3334"/>
    </location>
</feature>
<reference evidence="8 9" key="1">
    <citation type="journal article" date="2017" name="Int. J. Parasitol.">
        <title>The genome of the protozoan parasite Cystoisospora suis and a reverse vaccinology approach to identify vaccine candidates.</title>
        <authorList>
            <person name="Palmieri N."/>
            <person name="Shrestha A."/>
            <person name="Ruttkowski B."/>
            <person name="Beck T."/>
            <person name="Vogl C."/>
            <person name="Tomley F."/>
            <person name="Blake D.P."/>
            <person name="Joachim A."/>
        </authorList>
    </citation>
    <scope>NUCLEOTIDE SEQUENCE [LARGE SCALE GENOMIC DNA]</scope>
    <source>
        <strain evidence="8 9">Wien I</strain>
    </source>
</reference>
<organism evidence="8 9">
    <name type="scientific">Cystoisospora suis</name>
    <dbReference type="NCBI Taxonomy" id="483139"/>
    <lineage>
        <taxon>Eukaryota</taxon>
        <taxon>Sar</taxon>
        <taxon>Alveolata</taxon>
        <taxon>Apicomplexa</taxon>
        <taxon>Conoidasida</taxon>
        <taxon>Coccidia</taxon>
        <taxon>Eucoccidiorida</taxon>
        <taxon>Eimeriorina</taxon>
        <taxon>Sarcocystidae</taxon>
        <taxon>Cystoisospora</taxon>
    </lineage>
</organism>
<feature type="region of interest" description="Disordered" evidence="6">
    <location>
        <begin position="2803"/>
        <end position="2906"/>
    </location>
</feature>
<dbReference type="EMBL" id="MIGC01005234">
    <property type="protein sequence ID" value="PHJ17157.1"/>
    <property type="molecule type" value="Genomic_DNA"/>
</dbReference>
<dbReference type="EC" id="3.1.4.1" evidence="5"/>
<feature type="region of interest" description="Disordered" evidence="6">
    <location>
        <begin position="1480"/>
        <end position="1527"/>
    </location>
</feature>
<feature type="compositionally biased region" description="Basic and acidic residues" evidence="6">
    <location>
        <begin position="1493"/>
        <end position="1506"/>
    </location>
</feature>
<keyword evidence="1 5" id="KW-0540">Nuclease</keyword>
<evidence type="ECO:0000256" key="4">
    <source>
        <dbReference type="ARBA" id="ARBA00022842"/>
    </source>
</evidence>
<evidence type="ECO:0000259" key="7">
    <source>
        <dbReference type="SMART" id="SM00990"/>
    </source>
</evidence>
<dbReference type="RefSeq" id="XP_067918882.1">
    <property type="nucleotide sequence ID" value="XM_068069145.1"/>
</dbReference>
<dbReference type="InterPro" id="IPR033315">
    <property type="entry name" value="Fan1-like"/>
</dbReference>
<sequence length="3354" mass="369672">MEKSPSCGGRNRDGRPQPISSGLSGSTSSPSAVGLPEDISPYGVTSRTHTAECESRPCHRRRGLTNRWRFAGQSSVPCSVRTPCQQQPTLLQFFRRRQSANQQTEAETPSEQTKTGRSARVGGENCSPRRTLRQCEELKGSCTRSPDLLGVTSPCAEGLPIKGREASKNENSVVLPFSLQEEEKMVELIIVGSSSDESDEPSSGNVSYQLPSVFQQQPQETVRKKSLRCAPFPTKDVGGNESRDTCPIPSICDLSSTPKTTRSPSVALGEPTGIVTIREVEAEKQNHVPVERQLSMFACCGTSAQSIHPAFVPESTSGTDDLSSVITEYDFAVETISKTSALSSGAYGEDRKRKRTGQGSLRVVVPKHQRQDGFSEEPDVSPGFAELTGSCREDVEGKVAIGGPCKLLDAAQDPPTSTPSTGSAVVSLDSRKLLHSASQRQELESSQAFHGNTEKGGARLVHRSCASVPWRWAFLVPVYTCLEASCSYNAHLFSPTEMRWLRVLARAVGLPYVSMENTSYLSLHVVDGNSAALSFEKRAVQAHHEQPVCDEEKEVTDTVSGTKRPLIAYPRNDDRFSHQGCRELIHSMEGHNDVSRSCLQSVPPGKQHLDCRRLLSFPGLLVETPADNVQGRLDTSIPYSCRDGYLGHDNDSPQSAATPHVQSRVPCGEVDSSSRDALFVSRPVSAVERAADTVECVLPVESCVRGRRDVGQVITGGPDAKSSKRILLTGDGATTDQHLLELTNSFPRYSADAPLPAGACYLLCRLLVFLARKGSLREVDFGLREFSGKVLDRKDVSRSTLPQGQEFSDGRALSSGGVKSKVERESGSLSPPDKFWDMGVHHAGQVRDTGSLLRRVTPSAALGCESCARMGAPRVWLRLHPFLERSRREVTDSEAALAELRDRGLITLWKWEYFCKAKEEDCDAESSEQETQTKKSSHLYGGGADDMSGTKVKTQEQPMFLHIRNASGEHAQPSSPVLKSSGPADARAWVAEPPTVTRGLDIDETRRRVRDFACDIVGALHCLTVPELQRAVSVVVASIRPSPPASLHTFYSTLGSVVLRLSPFSTSCLHSPSPGSPPVPGGTPRFLTLSVPVTSRIGRLLPVGLLPCTGGCPTPGHCESKLGVKEKELPVVYRKKSDCLGFLLAVTQIAVLDSCGELEGRDFPLIWSPPSPGAGRGTRGSPRRMQEASKMKKLTHFFGVAPRRSPGSTMREGGRQEQTCGVDCVSDSPSAGKEAAVVKSGSRVSELSSASPGAVISRRRSDGEILLRLLQGVVLYIVGGLLRLKNAELLQAWRIAYFSFHVIHTTSSAFTSRLYAPPSQHLLWGDTSVLTDEDSCDSEAETTTPRRLSEDVGQTCEKTSNAKDNSDESRQTDITSDRECGDEMKVRDAKLDGEVQDSTIVRDGISNRGCSRVVDARRKEVANTGKVADSIQECGSPHSESASAALGESLKHEEGQSEGECREQRGKNWLDARDCEERCVDHKRSPRSANDIAKGREHTIFRAPKDSRRRPERVGEKSRSSHSEVVCRRQRKESSILACGSAVISPAVMRLTNLVLQQLHLKLPQRERQVLNHAESQRQTLLCQREDCPVLPTSVPHFQQTGGEDLLACSGEEGKGGQRRLHARARQENQGGHFGTQKVFRDGGKGGSSLFSKCGSRREVEWVSLSGAPVFRCVCSICTIQREKGCVFRSRKALLTYAYAKLEKWRLGALLWKGAGGRRLPSVQKTFHTQDDEPVEMEVLRMADKAATSLLKYVQTTEASAAYYERGQENTSHYLSRHAVWETGAQQVGEEATLVKGSWAGRMTQEREECFFPPSLVTVKRDTAIRKKVIAEKKDQGRTAECEKHETLENCLRRRQEPTEKELRSKVPFREARQEKRQSSVRAFKQCEDVERGDVEEIAEGPVARRERYRREEEKKGEYLQLGEICERTKELRHVPADRCPPSDFIRFTPQFVWSVSISHVIELLEQRKQHETAVKLLKLLIRFYQLQQQLSLGGQQTRHERCAFLSERDMEGGWYRRYPRGTEEIEEGCRSAESEVRDGSLERQGVWDCGRSVDGTRDMNDVCNPSVRVPFINCRQAHGDVANGEEIQGEMPLRPAACAAFTKRLGKWYNRLMVLLKVHLKRPEEALVAAVACLREPSGAVSLAERLEISRRATGLARMLFRPGEKGQGRAEANKRSAAVPRSTRLARRSAKGGENGETASELDAEDVLTDTRRRRASGGKKKRRGGRQKGSDVREVGAEEGEEESEETPVRVFSCWKDILLCVIERSTGSLSCCGTPLFHEDLCIYSSVFRRNGEDIRTEILLDRVRNRENQGDNSVATRSKRRKIKKESPVFDSSCPDDDICIAIPPCFALFPQDVQKHLLEAKEYQELLQTNLPHTVVYARPLEAGQQSGKASVFFGWDGSLVGVEDLCLQHYAMAGGWQGIHDEGRILRMLFRIMVMCQDSIFLKSEANEERNLKKQEDEKVTYNMEEERKSKTSGQAESPDKKQVVQEEAQMTSASGVVNEGREQLFRSRKVDVKVVNEAPVALQGALNKRSASGRPEEGDKRQGTRRSKRGIVQQTGRNNLPLLADVHEAFLYACKLEEGSTNARVFAAETPLDGKSDALGRKEESQTERTANCNNVLFSHRTMGLSLPCRSVSVVSLLFPVSLLPLSEPCPSFHSPGTFRDHCRDVDQMPSRRRSLCLEEKRIHQPRNEGGQEDEDTYTEVATGNEVMVGMGLGQAEPSEGEASLAAGIVKLDRCSPSPSPLELAEEEDWAPQQRPRRLFLDALGKASRDEVAAAARRAVLRLYGTPLPGLSWRGPWNTGESEVGLGEDEQEGKKEDGTCLSPKKDERQGEVRAGDHERGITEEEDTADTGGKTTGVSEGHQEEARLSGHLLGFDGVQNDNRGGAQRQEEKETGASEREAFWRRRTAGGTATCPRSSAVSGAVGKGTQAFQHSIQFKRERMREACARFFGKIAYGMGGQGLSDAFRLLSQDFAYWAGGLPDLLLWRDVPRRVEEGTRSDGYEGSTSVSDAREHTEAGCGGRREEVPWSAEVRFVEVKGPRDRLSEKQRCWLAYFLKTQIACEVCKVLPPSVLSSGLPGSSASHFDNSPVRPLFVSPAGGTSCAFADSGLPSASASQVSDAEKRGECEVVTERSRSLGERQVCIGALAGRNPIDGLDCPVVSSTDSATALREVTSVPRIEIEDFVLITDSESLPEDRVTTQNTSPRVCQMEGWDEEPSGSDVIDDSAVVTTKGRNFSEEHEESREAGHGLRKGSLPGWSRDERLSQRKAGEDSQEGGRARTDRRLSQQENGLSSTDNGSSKGKPRRRQGRAQLARSMRVKGEWEEHGAEKVAALCRSAWSRRQPRRR</sequence>
<keyword evidence="4 5" id="KW-0460">Magnesium</keyword>
<feature type="compositionally biased region" description="Basic and acidic residues" evidence="6">
    <location>
        <begin position="3242"/>
        <end position="3255"/>
    </location>
</feature>
<dbReference type="PANTHER" id="PTHR15749:SF4">
    <property type="entry name" value="FANCONI-ASSOCIATED NUCLEASE 1"/>
    <property type="match status" value="1"/>
</dbReference>
<evidence type="ECO:0000256" key="1">
    <source>
        <dbReference type="ARBA" id="ARBA00022722"/>
    </source>
</evidence>
<dbReference type="Pfam" id="PF08774">
    <property type="entry name" value="VRR_NUC"/>
    <property type="match status" value="1"/>
</dbReference>
<comment type="caution">
    <text evidence="8">The sequence shown here is derived from an EMBL/GenBank/DDBJ whole genome shotgun (WGS) entry which is preliminary data.</text>
</comment>
<feature type="region of interest" description="Disordered" evidence="6">
    <location>
        <begin position="2459"/>
        <end position="2506"/>
    </location>
</feature>
<dbReference type="GO" id="GO:0005634">
    <property type="term" value="C:nucleus"/>
    <property type="evidence" value="ECO:0007669"/>
    <property type="project" value="UniProtKB-SubCell"/>
</dbReference>
<dbReference type="VEuPathDB" id="ToxoDB:CSUI_009026"/>
<feature type="region of interest" description="Disordered" evidence="6">
    <location>
        <begin position="1335"/>
        <end position="1391"/>
    </location>
</feature>
<evidence type="ECO:0000256" key="6">
    <source>
        <dbReference type="SAM" id="MobiDB-lite"/>
    </source>
</evidence>
<feature type="compositionally biased region" description="Basic and acidic residues" evidence="6">
    <location>
        <begin position="3266"/>
        <end position="3293"/>
    </location>
</feature>
<feature type="compositionally biased region" description="Basic and acidic residues" evidence="6">
    <location>
        <begin position="1512"/>
        <end position="1527"/>
    </location>
</feature>
<feature type="compositionally biased region" description="Acidic residues" evidence="6">
    <location>
        <begin position="3219"/>
        <end position="3231"/>
    </location>
</feature>
<feature type="compositionally biased region" description="Basic and acidic residues" evidence="6">
    <location>
        <begin position="2895"/>
        <end position="2906"/>
    </location>
</feature>
<keyword evidence="5" id="KW-0227">DNA damage</keyword>
<dbReference type="GO" id="GO:0036297">
    <property type="term" value="P:interstrand cross-link repair"/>
    <property type="evidence" value="ECO:0007669"/>
    <property type="project" value="InterPro"/>
</dbReference>
<feature type="compositionally biased region" description="Basic and acidic residues" evidence="6">
    <location>
        <begin position="1360"/>
        <end position="1391"/>
    </location>
</feature>
<dbReference type="GO" id="GO:0046872">
    <property type="term" value="F:metal ion binding"/>
    <property type="evidence" value="ECO:0007669"/>
    <property type="project" value="UniProtKB-KW"/>
</dbReference>
<comment type="function">
    <text evidence="5">Nuclease required for the repair of DNA interstrand cross-links (ICL). Acts as a 5'-3' exonuclease that anchors at a cut end of DNA and cleaves DNA successively at every third nucleotide, allowing to excise an ICL from one strand through flanking incisions.</text>
</comment>
<feature type="compositionally biased region" description="Low complexity" evidence="6">
    <location>
        <begin position="20"/>
        <end position="31"/>
    </location>
</feature>
<feature type="compositionally biased region" description="Basic residues" evidence="6">
    <location>
        <begin position="2214"/>
        <end position="2229"/>
    </location>
</feature>
<feature type="compositionally biased region" description="Basic and acidic residues" evidence="6">
    <location>
        <begin position="2164"/>
        <end position="2176"/>
    </location>
</feature>
<feature type="compositionally biased region" description="Basic and acidic residues" evidence="6">
    <location>
        <begin position="1449"/>
        <end position="1463"/>
    </location>
</feature>
<feature type="compositionally biased region" description="Basic and acidic residues" evidence="6">
    <location>
        <begin position="2820"/>
        <end position="2850"/>
    </location>
</feature>
<dbReference type="PANTHER" id="PTHR15749">
    <property type="entry name" value="FANCONI-ASSOCIATED NUCLEASE 1"/>
    <property type="match status" value="1"/>
</dbReference>
<comment type="similarity">
    <text evidence="5">Belongs to the FAN1 family.</text>
</comment>
<feature type="region of interest" description="Disordered" evidence="6">
    <location>
        <begin position="2532"/>
        <end position="2562"/>
    </location>
</feature>
<evidence type="ECO:0000313" key="8">
    <source>
        <dbReference type="EMBL" id="PHJ17157.1"/>
    </source>
</evidence>
<keyword evidence="2 5" id="KW-0479">Metal-binding</keyword>
<feature type="compositionally biased region" description="Basic and acidic residues" evidence="6">
    <location>
        <begin position="2459"/>
        <end position="2477"/>
    </location>
</feature>
<dbReference type="Proteomes" id="UP000221165">
    <property type="component" value="Unassembled WGS sequence"/>
</dbReference>
<dbReference type="GeneID" id="94432356"/>
<evidence type="ECO:0000256" key="3">
    <source>
        <dbReference type="ARBA" id="ARBA00022801"/>
    </source>
</evidence>
<feature type="compositionally biased region" description="Basic and acidic residues" evidence="6">
    <location>
        <begin position="3017"/>
        <end position="3029"/>
    </location>
</feature>
<keyword evidence="5" id="KW-0539">Nucleus</keyword>
<feature type="region of interest" description="Disordered" evidence="6">
    <location>
        <begin position="795"/>
        <end position="830"/>
    </location>
</feature>
<feature type="region of interest" description="Disordered" evidence="6">
    <location>
        <begin position="1"/>
        <end position="51"/>
    </location>
</feature>
<feature type="domain" description="VRR-NUC" evidence="7">
    <location>
        <begin position="2949"/>
        <end position="3076"/>
    </location>
</feature>
<name>A0A2C6KHY5_9APIC</name>
<keyword evidence="5" id="KW-0234">DNA repair</keyword>
<dbReference type="InterPro" id="IPR014883">
    <property type="entry name" value="VRR_NUC"/>
</dbReference>
<dbReference type="GO" id="GO:0017108">
    <property type="term" value="F:5'-flap endonuclease activity"/>
    <property type="evidence" value="ECO:0007669"/>
    <property type="project" value="TreeGrafter"/>
</dbReference>
<feature type="region of interest" description="Disordered" evidence="6">
    <location>
        <begin position="97"/>
        <end position="126"/>
    </location>
</feature>
<protein>
    <recommendedName>
        <fullName evidence="5">Fanconi-associated nuclease</fullName>
        <ecNumber evidence="5">3.1.4.1</ecNumber>
    </recommendedName>
</protein>
<dbReference type="GO" id="GO:0070336">
    <property type="term" value="F:flap-structured DNA binding"/>
    <property type="evidence" value="ECO:0007669"/>
    <property type="project" value="TreeGrafter"/>
</dbReference>
<accession>A0A2C6KHY5</accession>
<gene>
    <name evidence="8" type="ORF">CSUI_009026</name>
</gene>
<feature type="compositionally biased region" description="Low complexity" evidence="6">
    <location>
        <begin position="1439"/>
        <end position="1448"/>
    </location>
</feature>
<feature type="compositionally biased region" description="Polar residues" evidence="6">
    <location>
        <begin position="3294"/>
        <end position="3307"/>
    </location>
</feature>
<proteinExistence type="inferred from homology"/>
<comment type="catalytic activity">
    <reaction evidence="5">
        <text>Hydrolytically removes 5'-nucleotides successively from the 3'-hydroxy termini of 3'-hydroxy-terminated oligonucleotides.</text>
        <dbReference type="EC" id="3.1.4.1"/>
    </reaction>
</comment>
<feature type="region of interest" description="Disordered" evidence="6">
    <location>
        <begin position="923"/>
        <end position="946"/>
    </location>
</feature>
<keyword evidence="5" id="KW-0464">Manganese</keyword>
<dbReference type="SMART" id="SM00990">
    <property type="entry name" value="VRR_NUC"/>
    <property type="match status" value="1"/>
</dbReference>